<evidence type="ECO:0000313" key="3">
    <source>
        <dbReference type="Proteomes" id="UP000645865"/>
    </source>
</evidence>
<name>A0A8I1E818_9PSED</name>
<dbReference type="AlphaFoldDB" id="A0A8I1E818"/>
<accession>A0A8I1E818</accession>
<keyword evidence="1" id="KW-0812">Transmembrane</keyword>
<sequence>MKFRMEWLLCLGLFCAGAVWSKMITPSDFWKVNNVHDLFEIFGALATSGAVVIALMTMNSWKRQAKAEADHELARRVVIILRKYRDELVHTWSYAESSVAQIRGSTWIGDGGNESPLVGIYQRRLDQMEEVRAQLSPIEVECAEIWGGIFKTKFDELYSYDDGFRSFIETYLRLLIRGTFDDRSEMEADNALERWALLDGWKLGDRASAESTIDALIEPLKFKARSRLIGFGE</sequence>
<dbReference type="Proteomes" id="UP000645865">
    <property type="component" value="Unassembled WGS sequence"/>
</dbReference>
<gene>
    <name evidence="2" type="ORF">YA0853_22945</name>
</gene>
<dbReference type="EMBL" id="JAEILH010000038">
    <property type="protein sequence ID" value="MBI6626499.1"/>
    <property type="molecule type" value="Genomic_DNA"/>
</dbReference>
<evidence type="ECO:0000313" key="2">
    <source>
        <dbReference type="EMBL" id="MBI6626499.1"/>
    </source>
</evidence>
<feature type="transmembrane region" description="Helical" evidence="1">
    <location>
        <begin position="37"/>
        <end position="56"/>
    </location>
</feature>
<organism evidence="2 3">
    <name type="scientific">Pseudomonas rhodesiae</name>
    <dbReference type="NCBI Taxonomy" id="76760"/>
    <lineage>
        <taxon>Bacteria</taxon>
        <taxon>Pseudomonadati</taxon>
        <taxon>Pseudomonadota</taxon>
        <taxon>Gammaproteobacteria</taxon>
        <taxon>Pseudomonadales</taxon>
        <taxon>Pseudomonadaceae</taxon>
        <taxon>Pseudomonas</taxon>
    </lineage>
</organism>
<comment type="caution">
    <text evidence="2">The sequence shown here is derived from an EMBL/GenBank/DDBJ whole genome shotgun (WGS) entry which is preliminary data.</text>
</comment>
<dbReference type="RefSeq" id="WP_198712504.1">
    <property type="nucleotide sequence ID" value="NZ_CP087170.1"/>
</dbReference>
<keyword evidence="1" id="KW-0472">Membrane</keyword>
<evidence type="ECO:0000256" key="1">
    <source>
        <dbReference type="SAM" id="Phobius"/>
    </source>
</evidence>
<protein>
    <submittedName>
        <fullName evidence="2">Uncharacterized protein</fullName>
    </submittedName>
</protein>
<keyword evidence="1" id="KW-1133">Transmembrane helix</keyword>
<reference evidence="2" key="1">
    <citation type="submission" date="2020-12" db="EMBL/GenBank/DDBJ databases">
        <title>Comparative genomic insights into the epidemiology and virulence of plant pathogenic Pseudomonads from Turkey.</title>
        <authorList>
            <person name="Dillon M."/>
            <person name="Ruiz-Bedoya T."/>
            <person name="Bendalovic-Torma C."/>
            <person name="Guttman K.M."/>
            <person name="Kwak H."/>
            <person name="Middleton M.A."/>
            <person name="Wang P.W."/>
            <person name="Horuz S."/>
            <person name="Aysan Y."/>
            <person name="Guttman D.S."/>
        </authorList>
    </citation>
    <scope>NUCLEOTIDE SEQUENCE</scope>
    <source>
        <strain evidence="2">S5_IA_3a</strain>
    </source>
</reference>
<proteinExistence type="predicted"/>